<dbReference type="Proteomes" id="UP000004326">
    <property type="component" value="Unassembled WGS sequence"/>
</dbReference>
<evidence type="ECO:0000313" key="2">
    <source>
        <dbReference type="Proteomes" id="UP000004326"/>
    </source>
</evidence>
<accession>I9W8A1</accession>
<reference evidence="1 2" key="1">
    <citation type="journal article" date="2013" name="Pathog. Dis.">
        <title>Genome sequences of 65 Helicobacter pylori strains isolated from asymptomatic individuals and patients with gastric cancer, peptic ulcer disease, or gastritis.</title>
        <authorList>
            <person name="Blanchard T.G."/>
            <person name="Czinn S.J."/>
            <person name="Correa P."/>
            <person name="Nakazawa T."/>
            <person name="Keelan M."/>
            <person name="Morningstar L."/>
            <person name="Santana-Cruz I."/>
            <person name="Maroo A."/>
            <person name="McCracken C."/>
            <person name="Shefchek K."/>
            <person name="Daugherty S."/>
            <person name="Song Y."/>
            <person name="Fraser C.M."/>
            <person name="Fricke W.F."/>
        </authorList>
    </citation>
    <scope>NUCLEOTIDE SEQUENCE [LARGE SCALE GENOMIC DNA]</scope>
    <source>
        <strain evidence="1 2">Hp P-2</strain>
    </source>
</reference>
<protein>
    <submittedName>
        <fullName evidence="1">Uncharacterized protein</fullName>
    </submittedName>
</protein>
<dbReference type="PATRIC" id="fig|992073.3.peg.931"/>
<gene>
    <name evidence="1" type="ORF">HPHPP2_0949</name>
</gene>
<dbReference type="EMBL" id="AKPJ01000001">
    <property type="protein sequence ID" value="EJC00235.1"/>
    <property type="molecule type" value="Genomic_DNA"/>
</dbReference>
<sequence>MDLSAFLSNKRAIPSFYFNPCGILEFLTHCLKVFQPLGLYL</sequence>
<evidence type="ECO:0000313" key="1">
    <source>
        <dbReference type="EMBL" id="EJC00235.1"/>
    </source>
</evidence>
<dbReference type="AlphaFoldDB" id="I9W8A1"/>
<proteinExistence type="predicted"/>
<name>I9W8A1_HELPX</name>
<organism evidence="1 2">
    <name type="scientific">Helicobacter pylori Hp P-2</name>
    <dbReference type="NCBI Taxonomy" id="992073"/>
    <lineage>
        <taxon>Bacteria</taxon>
        <taxon>Pseudomonadati</taxon>
        <taxon>Campylobacterota</taxon>
        <taxon>Epsilonproteobacteria</taxon>
        <taxon>Campylobacterales</taxon>
        <taxon>Helicobacteraceae</taxon>
        <taxon>Helicobacter</taxon>
    </lineage>
</organism>
<comment type="caution">
    <text evidence="1">The sequence shown here is derived from an EMBL/GenBank/DDBJ whole genome shotgun (WGS) entry which is preliminary data.</text>
</comment>